<sequence>MTTDELKQTFASDEQFHDARQRILSTETLIIDEVGMLSQLMFEKVELVCRILKNPHLYFGGLQVVRQNEQKLVEAVNQLCNGSPSAETEEFLKSLDRPLPNVNEHGKLLILCVLNIFGVQKRNTC</sequence>
<dbReference type="AlphaFoldDB" id="A0A8B6GX66"/>
<keyword evidence="2" id="KW-1185">Reference proteome</keyword>
<dbReference type="OrthoDB" id="10050764at2759"/>
<proteinExistence type="predicted"/>
<organism evidence="1 2">
    <name type="scientific">Mytilus galloprovincialis</name>
    <name type="common">Mediterranean mussel</name>
    <dbReference type="NCBI Taxonomy" id="29158"/>
    <lineage>
        <taxon>Eukaryota</taxon>
        <taxon>Metazoa</taxon>
        <taxon>Spiralia</taxon>
        <taxon>Lophotrochozoa</taxon>
        <taxon>Mollusca</taxon>
        <taxon>Bivalvia</taxon>
        <taxon>Autobranchia</taxon>
        <taxon>Pteriomorphia</taxon>
        <taxon>Mytilida</taxon>
        <taxon>Mytiloidea</taxon>
        <taxon>Mytilidae</taxon>
        <taxon>Mytilinae</taxon>
        <taxon>Mytilus</taxon>
    </lineage>
</organism>
<comment type="caution">
    <text evidence="1">The sequence shown here is derived from an EMBL/GenBank/DDBJ whole genome shotgun (WGS) entry which is preliminary data.</text>
</comment>
<evidence type="ECO:0000313" key="2">
    <source>
        <dbReference type="Proteomes" id="UP000596742"/>
    </source>
</evidence>
<evidence type="ECO:0008006" key="3">
    <source>
        <dbReference type="Google" id="ProtNLM"/>
    </source>
</evidence>
<reference evidence="1" key="1">
    <citation type="submission" date="2018-11" db="EMBL/GenBank/DDBJ databases">
        <authorList>
            <person name="Alioto T."/>
            <person name="Alioto T."/>
        </authorList>
    </citation>
    <scope>NUCLEOTIDE SEQUENCE</scope>
</reference>
<name>A0A8B6GX66_MYTGA</name>
<evidence type="ECO:0000313" key="1">
    <source>
        <dbReference type="EMBL" id="VDI70335.1"/>
    </source>
</evidence>
<protein>
    <recommendedName>
        <fullName evidence="3">ATP-dependent DNA helicase</fullName>
    </recommendedName>
</protein>
<gene>
    <name evidence="1" type="ORF">MGAL_10B007881</name>
</gene>
<dbReference type="EMBL" id="UYJE01009138">
    <property type="protein sequence ID" value="VDI70335.1"/>
    <property type="molecule type" value="Genomic_DNA"/>
</dbReference>
<accession>A0A8B6GX66</accession>
<dbReference type="Proteomes" id="UP000596742">
    <property type="component" value="Unassembled WGS sequence"/>
</dbReference>